<evidence type="ECO:0000256" key="4">
    <source>
        <dbReference type="ARBA" id="ARBA00023115"/>
    </source>
</evidence>
<evidence type="ECO:0000256" key="7">
    <source>
        <dbReference type="ARBA" id="ARBA00034138"/>
    </source>
</evidence>
<dbReference type="Gene3D" id="2.40.37.10">
    <property type="entry name" value="Lyase, Ornithine Decarboxylase, Chain A, domain 1"/>
    <property type="match status" value="1"/>
</dbReference>
<dbReference type="OrthoDB" id="5034579at2759"/>
<keyword evidence="15" id="KW-1185">Reference proteome</keyword>
<dbReference type="SUPFAM" id="SSF51419">
    <property type="entry name" value="PLP-binding barrel"/>
    <property type="match status" value="1"/>
</dbReference>
<evidence type="ECO:0000259" key="13">
    <source>
        <dbReference type="Pfam" id="PF02784"/>
    </source>
</evidence>
<evidence type="ECO:0000256" key="8">
    <source>
        <dbReference type="ARBA" id="ARBA00037173"/>
    </source>
</evidence>
<dbReference type="InterPro" id="IPR000183">
    <property type="entry name" value="Orn/DAP/Arg_de-COase"/>
</dbReference>
<dbReference type="PROSITE" id="PS00878">
    <property type="entry name" value="ODR_DC_2_1"/>
    <property type="match status" value="1"/>
</dbReference>
<feature type="domain" description="Orn/DAP/Arg decarboxylase 2 N-terminal" evidence="13">
    <location>
        <begin position="74"/>
        <end position="303"/>
    </location>
</feature>
<evidence type="ECO:0000256" key="9">
    <source>
        <dbReference type="ARBA" id="ARBA00046672"/>
    </source>
</evidence>
<evidence type="ECO:0000256" key="5">
    <source>
        <dbReference type="ARBA" id="ARBA00023239"/>
    </source>
</evidence>
<keyword evidence="3 11" id="KW-0663">Pyridoxal phosphate</keyword>
<dbReference type="InterPro" id="IPR002433">
    <property type="entry name" value="Orn_de-COase"/>
</dbReference>
<evidence type="ECO:0000313" key="15">
    <source>
        <dbReference type="Proteomes" id="UP001152803"/>
    </source>
</evidence>
<comment type="catalytic activity">
    <reaction evidence="10">
        <text>L-ornithine + H(+) = putrescine + CO2</text>
        <dbReference type="Rhea" id="RHEA:22964"/>
        <dbReference type="ChEBI" id="CHEBI:15378"/>
        <dbReference type="ChEBI" id="CHEBI:16526"/>
        <dbReference type="ChEBI" id="CHEBI:46911"/>
        <dbReference type="ChEBI" id="CHEBI:326268"/>
        <dbReference type="EC" id="4.1.1.17"/>
    </reaction>
</comment>
<dbReference type="PRINTS" id="PR01182">
    <property type="entry name" value="ORNDCRBXLASE"/>
</dbReference>
<evidence type="ECO:0000313" key="14">
    <source>
        <dbReference type="EMBL" id="KAJ8287529.1"/>
    </source>
</evidence>
<comment type="cofactor">
    <cofactor evidence="1 11">
        <name>pyridoxal 5'-phosphate</name>
        <dbReference type="ChEBI" id="CHEBI:597326"/>
    </cofactor>
</comment>
<dbReference type="SUPFAM" id="SSF50621">
    <property type="entry name" value="Alanine racemase C-terminal domain-like"/>
    <property type="match status" value="1"/>
</dbReference>
<dbReference type="GO" id="GO:0004586">
    <property type="term" value="F:ornithine decarboxylase activity"/>
    <property type="evidence" value="ECO:0007669"/>
    <property type="project" value="UniProtKB-EC"/>
</dbReference>
<dbReference type="PANTHER" id="PTHR11482">
    <property type="entry name" value="ARGININE/DIAMINOPIMELATE/ORNITHINE DECARBOXYLASE"/>
    <property type="match status" value="1"/>
</dbReference>
<dbReference type="InterPro" id="IPR029066">
    <property type="entry name" value="PLP-binding_barrel"/>
</dbReference>
<accession>A0A9Q1E1D4</accession>
<comment type="pathway">
    <text evidence="6">Amine and polyamine biosynthesis; putrescine biosynthesis via L-ornithine pathway; putrescine from L-ornithine: step 1/1.</text>
</comment>
<comment type="caution">
    <text evidence="14">The sequence shown here is derived from an EMBL/GenBank/DDBJ whole genome shotgun (WGS) entry which is preliminary data.</text>
</comment>
<organism evidence="14 15">
    <name type="scientific">Conger conger</name>
    <name type="common">Conger eel</name>
    <name type="synonym">Muraena conger</name>
    <dbReference type="NCBI Taxonomy" id="82655"/>
    <lineage>
        <taxon>Eukaryota</taxon>
        <taxon>Metazoa</taxon>
        <taxon>Chordata</taxon>
        <taxon>Craniata</taxon>
        <taxon>Vertebrata</taxon>
        <taxon>Euteleostomi</taxon>
        <taxon>Actinopterygii</taxon>
        <taxon>Neopterygii</taxon>
        <taxon>Teleostei</taxon>
        <taxon>Anguilliformes</taxon>
        <taxon>Congridae</taxon>
        <taxon>Conger</taxon>
    </lineage>
</organism>
<dbReference type="PANTHER" id="PTHR11482:SF6">
    <property type="entry name" value="ORNITHINE DECARBOXYLASE 1-RELATED"/>
    <property type="match status" value="1"/>
</dbReference>
<dbReference type="GO" id="GO:0033387">
    <property type="term" value="P:putrescine biosynthetic process from arginine, via ornithine"/>
    <property type="evidence" value="ECO:0007669"/>
    <property type="project" value="TreeGrafter"/>
</dbReference>
<evidence type="ECO:0000256" key="11">
    <source>
        <dbReference type="PIRSR" id="PIRSR600183-50"/>
    </source>
</evidence>
<comment type="similarity">
    <text evidence="2">Belongs to the Orn/Lys/Arg decarboxylase class-II family.</text>
</comment>
<feature type="active site" description="Proton donor" evidence="11">
    <location>
        <position position="383"/>
    </location>
</feature>
<evidence type="ECO:0000256" key="3">
    <source>
        <dbReference type="ARBA" id="ARBA00022898"/>
    </source>
</evidence>
<dbReference type="Proteomes" id="UP001152803">
    <property type="component" value="Unassembled WGS sequence"/>
</dbReference>
<dbReference type="InterPro" id="IPR009006">
    <property type="entry name" value="Ala_racemase/Decarboxylase_C"/>
</dbReference>
<dbReference type="Pfam" id="PF02784">
    <property type="entry name" value="Orn_Arg_deC_N"/>
    <property type="match status" value="1"/>
</dbReference>
<dbReference type="EC" id="4.1.1.17" evidence="7"/>
<protein>
    <recommendedName>
        <fullName evidence="7">ornithine decarboxylase</fullName>
        <ecNumber evidence="7">4.1.1.17</ecNumber>
    </recommendedName>
</protein>
<sequence length="503" mass="55667">MGSLAVVFKMATGTVCALDFGSLEDRFGAGSWGNTLIVLKSETKKQIKEPDVIDQKIDTLRAEESKEAFFVADLGEVVRRYQLWVREIPRATPFYAVKCNDSLPIVKTLAALGTGVRWISVTSLGVDPSRIIFSHTIKPPTYLKYATSLGIQKMTFDNEAELVKIAQCCENPKLVLRITVDDTHSMFSMSTKFGAKLETCPALLKRAQELGLDVIGVSFHVGSYCMDPVSYTKAIKNAKDIFDLAATIGYKMTFLDLGGGYPGFDIPDVLHFKQMAVEINLALDKYFPVSSEVQIISEPGRYFPSTAYTLAVNVVSKRVDIKKSSDDKDDGAKEKIVNYFVNDGIHSSFRFVIFHDTYVLPSAQKKSKPGECVYPSTIFGQTCDGHDLIVEEYNLPDIQVGQWMIFNHMGAYSVTTATNFNGFPMPKTNFVMAPILWQQLQEISAKAGQDRLKLCCLNADLDAVCTVMPGPTRKWRAKGGRGSREDLHQVQTATPGACSKTRA</sequence>
<dbReference type="GO" id="GO:0005737">
    <property type="term" value="C:cytoplasm"/>
    <property type="evidence" value="ECO:0007669"/>
    <property type="project" value="TreeGrafter"/>
</dbReference>
<proteinExistence type="inferred from homology"/>
<dbReference type="CDD" id="cd00622">
    <property type="entry name" value="PLPDE_III_ODC"/>
    <property type="match status" value="1"/>
</dbReference>
<reference evidence="14" key="1">
    <citation type="journal article" date="2023" name="Science">
        <title>Genome structures resolve the early diversification of teleost fishes.</title>
        <authorList>
            <person name="Parey E."/>
            <person name="Louis A."/>
            <person name="Montfort J."/>
            <person name="Bouchez O."/>
            <person name="Roques C."/>
            <person name="Iampietro C."/>
            <person name="Lluch J."/>
            <person name="Castinel A."/>
            <person name="Donnadieu C."/>
            <person name="Desvignes T."/>
            <person name="Floi Bucao C."/>
            <person name="Jouanno E."/>
            <person name="Wen M."/>
            <person name="Mejri S."/>
            <person name="Dirks R."/>
            <person name="Jansen H."/>
            <person name="Henkel C."/>
            <person name="Chen W.J."/>
            <person name="Zahm M."/>
            <person name="Cabau C."/>
            <person name="Klopp C."/>
            <person name="Thompson A.W."/>
            <person name="Robinson-Rechavi M."/>
            <person name="Braasch I."/>
            <person name="Lecointre G."/>
            <person name="Bobe J."/>
            <person name="Postlethwait J.H."/>
            <person name="Berthelot C."/>
            <person name="Roest Crollius H."/>
            <person name="Guiguen Y."/>
        </authorList>
    </citation>
    <scope>NUCLEOTIDE SEQUENCE</scope>
    <source>
        <strain evidence="14">Concon-B</strain>
    </source>
</reference>
<feature type="modified residue" description="N6-(pyridoxal phosphate)lysine" evidence="11">
    <location>
        <position position="98"/>
    </location>
</feature>
<dbReference type="InterPro" id="IPR022657">
    <property type="entry name" value="De-COase2_CS"/>
</dbReference>
<evidence type="ECO:0000256" key="10">
    <source>
        <dbReference type="ARBA" id="ARBA00049127"/>
    </source>
</evidence>
<evidence type="ECO:0000256" key="2">
    <source>
        <dbReference type="ARBA" id="ARBA00008872"/>
    </source>
</evidence>
<comment type="subunit">
    <text evidence="9">Homodimer. Only the dimer is catalytically active, as the active sites are constructed of residues from both monomers.</text>
</comment>
<dbReference type="PRINTS" id="PR01179">
    <property type="entry name" value="ODADCRBXLASE"/>
</dbReference>
<dbReference type="FunFam" id="3.20.20.10:FF:000005">
    <property type="entry name" value="Ornithine decarboxylase"/>
    <property type="match status" value="1"/>
</dbReference>
<evidence type="ECO:0000256" key="12">
    <source>
        <dbReference type="SAM" id="MobiDB-lite"/>
    </source>
</evidence>
<comment type="function">
    <text evidence="8">Catalyzes the first and rate-limiting step of polyamine biosynthesis that converts ornithine into putrescine, which is the precursor for the polyamines, spermidine and spermine. Polyamines are essential for cell proliferation and are implicated in cellular processes, ranging from DNA replication to apoptosis.</text>
</comment>
<gene>
    <name evidence="14" type="ORF">COCON_G00001880</name>
</gene>
<evidence type="ECO:0000256" key="6">
    <source>
        <dbReference type="ARBA" id="ARBA00034115"/>
    </source>
</evidence>
<keyword evidence="4" id="KW-0620">Polyamine biosynthesis</keyword>
<keyword evidence="5" id="KW-0456">Lyase</keyword>
<dbReference type="Gene3D" id="3.20.20.10">
    <property type="entry name" value="Alanine racemase"/>
    <property type="match status" value="1"/>
</dbReference>
<dbReference type="EMBL" id="JAFJMO010000001">
    <property type="protein sequence ID" value="KAJ8287529.1"/>
    <property type="molecule type" value="Genomic_DNA"/>
</dbReference>
<dbReference type="InterPro" id="IPR022644">
    <property type="entry name" value="De-COase2_N"/>
</dbReference>
<evidence type="ECO:0000256" key="1">
    <source>
        <dbReference type="ARBA" id="ARBA00001933"/>
    </source>
</evidence>
<dbReference type="InterPro" id="IPR022653">
    <property type="entry name" value="De-COase2_pyr-phos_BS"/>
</dbReference>
<feature type="region of interest" description="Disordered" evidence="12">
    <location>
        <begin position="475"/>
        <end position="503"/>
    </location>
</feature>
<dbReference type="AlphaFoldDB" id="A0A9Q1E1D4"/>
<name>A0A9Q1E1D4_CONCO</name>
<dbReference type="PROSITE" id="PS00879">
    <property type="entry name" value="ODR_DC_2_2"/>
    <property type="match status" value="1"/>
</dbReference>